<evidence type="ECO:0000259" key="1">
    <source>
        <dbReference type="Pfam" id="PF08241"/>
    </source>
</evidence>
<sequence length="305" mass="35365">MHSRRYSYKKTLILMFRYLCLYSVQPWSFLNLCINHCQAGPAEQFDQNRQEWTHLRPKNPEAQYFQSSRHCYRVWLRDVAAELADGEHSSPLETVGFDISADQFPKSPAPRTKFVVWDMTTSFPEEYHSSFDVVHIRLVFPAVNAEQIKDVVKNLVELLRPGGYLQWTDAFENGIELTHRDDDGDPPCKYEEELMSRFLAEQGYSFHILGDVKNALQFLPVEDIHITDDTDAAYWRPEIRGMVTQWQARAMAFFLETILSQEGQSKEQAKMAADAYQEKAVALGKRGTIFKTLITTLVARKKREL</sequence>
<dbReference type="GO" id="GO:0008757">
    <property type="term" value="F:S-adenosylmethionine-dependent methyltransferase activity"/>
    <property type="evidence" value="ECO:0007669"/>
    <property type="project" value="InterPro"/>
</dbReference>
<evidence type="ECO:0000313" key="2">
    <source>
        <dbReference type="EMBL" id="QSZ34861.1"/>
    </source>
</evidence>
<reference evidence="2" key="1">
    <citation type="submission" date="2020-10" db="EMBL/GenBank/DDBJ databases">
        <title>Genome Sequence of Monilinia vaccinii-corymbosi Sheds Light on Mummy Berry Disease Infection of Blueberry and Mating Type.</title>
        <authorList>
            <person name="Yow A.G."/>
            <person name="Zhang Y."/>
            <person name="Bansal K."/>
            <person name="Eacker S.M."/>
            <person name="Sullivan S."/>
            <person name="Liachko I."/>
            <person name="Cubeta M.A."/>
            <person name="Rollins J.A."/>
            <person name="Ashrafi H."/>
        </authorList>
    </citation>
    <scope>NUCLEOTIDE SEQUENCE</scope>
    <source>
        <strain evidence="2">RL-1</strain>
    </source>
</reference>
<dbReference type="SUPFAM" id="SSF53335">
    <property type="entry name" value="S-adenosyl-L-methionine-dependent methyltransferases"/>
    <property type="match status" value="1"/>
</dbReference>
<dbReference type="AlphaFoldDB" id="A0A8A3PIP8"/>
<evidence type="ECO:0000313" key="3">
    <source>
        <dbReference type="Proteomes" id="UP000672032"/>
    </source>
</evidence>
<protein>
    <recommendedName>
        <fullName evidence="1">Methyltransferase type 11 domain-containing protein</fullName>
    </recommendedName>
</protein>
<dbReference type="CDD" id="cd02440">
    <property type="entry name" value="AdoMet_MTases"/>
    <property type="match status" value="1"/>
</dbReference>
<accession>A0A8A3PIP8</accession>
<dbReference type="Proteomes" id="UP000672032">
    <property type="component" value="Chromosome 5"/>
</dbReference>
<dbReference type="Pfam" id="PF08241">
    <property type="entry name" value="Methyltransf_11"/>
    <property type="match status" value="1"/>
</dbReference>
<proteinExistence type="predicted"/>
<dbReference type="InterPro" id="IPR029063">
    <property type="entry name" value="SAM-dependent_MTases_sf"/>
</dbReference>
<gene>
    <name evidence="2" type="ORF">DSL72_007720</name>
</gene>
<name>A0A8A3PIP8_9HELO</name>
<dbReference type="OrthoDB" id="184880at2759"/>
<feature type="domain" description="Methyltransferase type 11" evidence="1">
    <location>
        <begin position="92"/>
        <end position="165"/>
    </location>
</feature>
<organism evidence="2 3">
    <name type="scientific">Monilinia vaccinii-corymbosi</name>
    <dbReference type="NCBI Taxonomy" id="61207"/>
    <lineage>
        <taxon>Eukaryota</taxon>
        <taxon>Fungi</taxon>
        <taxon>Dikarya</taxon>
        <taxon>Ascomycota</taxon>
        <taxon>Pezizomycotina</taxon>
        <taxon>Leotiomycetes</taxon>
        <taxon>Helotiales</taxon>
        <taxon>Sclerotiniaceae</taxon>
        <taxon>Monilinia</taxon>
    </lineage>
</organism>
<dbReference type="EMBL" id="CP063409">
    <property type="protein sequence ID" value="QSZ34861.1"/>
    <property type="molecule type" value="Genomic_DNA"/>
</dbReference>
<keyword evidence="3" id="KW-1185">Reference proteome</keyword>
<dbReference type="InterPro" id="IPR013216">
    <property type="entry name" value="Methyltransf_11"/>
</dbReference>
<dbReference type="Gene3D" id="3.40.50.150">
    <property type="entry name" value="Vaccinia Virus protein VP39"/>
    <property type="match status" value="1"/>
</dbReference>